<sequence length="175" mass="20491">MIRKAHINEIQAIMSIIRHVVRDMQSRRIDQWDNTYPDKEVIMNDQAAGTLYVYEDDSCLKGVIVLNEDQPEEYRVVDWTFRSGKQLVIHRLCVSPQYQGQGIATQLMGFAEEYGRRAGYDSIRLDTFTKNSFACHLYEKLGYKKTGRVQFRKGNFYCFEKGLTVKQPLRRAPRL</sequence>
<name>A0AAU8IID2_9BACL</name>
<dbReference type="PROSITE" id="PS51186">
    <property type="entry name" value="GNAT"/>
    <property type="match status" value="1"/>
</dbReference>
<protein>
    <submittedName>
        <fullName evidence="4">GNAT family N-acetyltransferase</fullName>
    </submittedName>
</protein>
<evidence type="ECO:0000313" key="4">
    <source>
        <dbReference type="EMBL" id="XCJ17987.1"/>
    </source>
</evidence>
<dbReference type="RefSeq" id="WP_353949071.1">
    <property type="nucleotide sequence ID" value="NZ_CP159510.1"/>
</dbReference>
<dbReference type="PANTHER" id="PTHR43420">
    <property type="entry name" value="ACETYLTRANSFERASE"/>
    <property type="match status" value="1"/>
</dbReference>
<dbReference type="InterPro" id="IPR050680">
    <property type="entry name" value="YpeA/RimI_acetyltransf"/>
</dbReference>
<evidence type="ECO:0000256" key="1">
    <source>
        <dbReference type="ARBA" id="ARBA00022679"/>
    </source>
</evidence>
<organism evidence="4">
    <name type="scientific">Sporolactobacillus sp. Y61</name>
    <dbReference type="NCBI Taxonomy" id="3160863"/>
    <lineage>
        <taxon>Bacteria</taxon>
        <taxon>Bacillati</taxon>
        <taxon>Bacillota</taxon>
        <taxon>Bacilli</taxon>
        <taxon>Bacillales</taxon>
        <taxon>Sporolactobacillaceae</taxon>
        <taxon>Sporolactobacillus</taxon>
    </lineage>
</organism>
<keyword evidence="2" id="KW-0012">Acyltransferase</keyword>
<dbReference type="Gene3D" id="3.40.630.30">
    <property type="match status" value="1"/>
</dbReference>
<gene>
    <name evidence="4" type="ORF">ABNN70_05860</name>
</gene>
<accession>A0AAU8IID2</accession>
<reference evidence="4" key="1">
    <citation type="submission" date="2024-06" db="EMBL/GenBank/DDBJ databases">
        <authorList>
            <person name="Fan A."/>
            <person name="Zhang F.Y."/>
            <person name="Zhang L."/>
        </authorList>
    </citation>
    <scope>NUCLEOTIDE SEQUENCE</scope>
    <source>
        <strain evidence="4">Y61</strain>
    </source>
</reference>
<dbReference type="SUPFAM" id="SSF55729">
    <property type="entry name" value="Acyl-CoA N-acyltransferases (Nat)"/>
    <property type="match status" value="1"/>
</dbReference>
<evidence type="ECO:0000256" key="2">
    <source>
        <dbReference type="ARBA" id="ARBA00023315"/>
    </source>
</evidence>
<evidence type="ECO:0000259" key="3">
    <source>
        <dbReference type="PROSITE" id="PS51186"/>
    </source>
</evidence>
<dbReference type="AlphaFoldDB" id="A0AAU8IID2"/>
<dbReference type="EMBL" id="CP159510">
    <property type="protein sequence ID" value="XCJ17987.1"/>
    <property type="molecule type" value="Genomic_DNA"/>
</dbReference>
<proteinExistence type="predicted"/>
<feature type="domain" description="N-acetyltransferase" evidence="3">
    <location>
        <begin position="1"/>
        <end position="164"/>
    </location>
</feature>
<dbReference type="GO" id="GO:0016747">
    <property type="term" value="F:acyltransferase activity, transferring groups other than amino-acyl groups"/>
    <property type="evidence" value="ECO:0007669"/>
    <property type="project" value="InterPro"/>
</dbReference>
<dbReference type="PANTHER" id="PTHR43420:SF46">
    <property type="entry name" value="ACETYLTRANSFERASE"/>
    <property type="match status" value="1"/>
</dbReference>
<dbReference type="InterPro" id="IPR016181">
    <property type="entry name" value="Acyl_CoA_acyltransferase"/>
</dbReference>
<dbReference type="CDD" id="cd04301">
    <property type="entry name" value="NAT_SF"/>
    <property type="match status" value="1"/>
</dbReference>
<dbReference type="InterPro" id="IPR000182">
    <property type="entry name" value="GNAT_dom"/>
</dbReference>
<dbReference type="Pfam" id="PF00583">
    <property type="entry name" value="Acetyltransf_1"/>
    <property type="match status" value="1"/>
</dbReference>
<keyword evidence="1" id="KW-0808">Transferase</keyword>